<keyword evidence="1" id="KW-0175">Coiled coil</keyword>
<name>A0ABQ4ZNN7_9ASTR</name>
<organism evidence="2 3">
    <name type="scientific">Tanacetum coccineum</name>
    <dbReference type="NCBI Taxonomy" id="301880"/>
    <lineage>
        <taxon>Eukaryota</taxon>
        <taxon>Viridiplantae</taxon>
        <taxon>Streptophyta</taxon>
        <taxon>Embryophyta</taxon>
        <taxon>Tracheophyta</taxon>
        <taxon>Spermatophyta</taxon>
        <taxon>Magnoliopsida</taxon>
        <taxon>eudicotyledons</taxon>
        <taxon>Gunneridae</taxon>
        <taxon>Pentapetalae</taxon>
        <taxon>asterids</taxon>
        <taxon>campanulids</taxon>
        <taxon>Asterales</taxon>
        <taxon>Asteraceae</taxon>
        <taxon>Asteroideae</taxon>
        <taxon>Anthemideae</taxon>
        <taxon>Anthemidinae</taxon>
        <taxon>Tanacetum</taxon>
    </lineage>
</organism>
<reference evidence="2" key="1">
    <citation type="journal article" date="2022" name="Int. J. Mol. Sci.">
        <title>Draft Genome of Tanacetum Coccineum: Genomic Comparison of Closely Related Tanacetum-Family Plants.</title>
        <authorList>
            <person name="Yamashiro T."/>
            <person name="Shiraishi A."/>
            <person name="Nakayama K."/>
            <person name="Satake H."/>
        </authorList>
    </citation>
    <scope>NUCLEOTIDE SEQUENCE</scope>
</reference>
<dbReference type="Proteomes" id="UP001151760">
    <property type="component" value="Unassembled WGS sequence"/>
</dbReference>
<keyword evidence="3" id="KW-1185">Reference proteome</keyword>
<feature type="coiled-coil region" evidence="1">
    <location>
        <begin position="16"/>
        <end position="50"/>
    </location>
</feature>
<evidence type="ECO:0000313" key="3">
    <source>
        <dbReference type="Proteomes" id="UP001151760"/>
    </source>
</evidence>
<reference evidence="2" key="2">
    <citation type="submission" date="2022-01" db="EMBL/GenBank/DDBJ databases">
        <authorList>
            <person name="Yamashiro T."/>
            <person name="Shiraishi A."/>
            <person name="Satake H."/>
            <person name="Nakayama K."/>
        </authorList>
    </citation>
    <scope>NUCLEOTIDE SEQUENCE</scope>
</reference>
<protein>
    <submittedName>
        <fullName evidence="2">Uncharacterized protein</fullName>
    </submittedName>
</protein>
<evidence type="ECO:0000313" key="2">
    <source>
        <dbReference type="EMBL" id="GJS90522.1"/>
    </source>
</evidence>
<sequence>MRSRLIKQVNIKSGEISDLNAKLQEQGLVIAALKNELRKLKGKALDNKETVTHSVDPNMSKDNMEPITPKLLNKRTAHSSYIKHTQEEALVLRDIVEHVKANYPQDPLLESAFRYTKVIQDLLSHISRSCPSINNCGPQVIEVIPRKKDKKVRLFPTSATDPQPSGQYQNDLILQHQNLKKQDNSDYVCIHRDDSMSSDNICVSNSL</sequence>
<gene>
    <name evidence="2" type="ORF">Tco_0773158</name>
</gene>
<comment type="caution">
    <text evidence="2">The sequence shown here is derived from an EMBL/GenBank/DDBJ whole genome shotgun (WGS) entry which is preliminary data.</text>
</comment>
<evidence type="ECO:0000256" key="1">
    <source>
        <dbReference type="SAM" id="Coils"/>
    </source>
</evidence>
<proteinExistence type="predicted"/>
<dbReference type="EMBL" id="BQNB010011433">
    <property type="protein sequence ID" value="GJS90522.1"/>
    <property type="molecule type" value="Genomic_DNA"/>
</dbReference>
<accession>A0ABQ4ZNN7</accession>